<gene>
    <name evidence="10 14" type="primary">miaA</name>
    <name evidence="14" type="ORF">ACFQQA_03365</name>
</gene>
<evidence type="ECO:0000256" key="11">
    <source>
        <dbReference type="RuleBase" id="RU003783"/>
    </source>
</evidence>
<comment type="caution">
    <text evidence="14">The sequence shown here is derived from an EMBL/GenBank/DDBJ whole genome shotgun (WGS) entry which is preliminary data.</text>
</comment>
<keyword evidence="7 10" id="KW-0067">ATP-binding</keyword>
<name>A0ABW2IS59_9GAMM</name>
<feature type="binding site" evidence="10">
    <location>
        <begin position="26"/>
        <end position="31"/>
    </location>
    <ligand>
        <name>substrate</name>
    </ligand>
</feature>
<reference evidence="15" key="1">
    <citation type="journal article" date="2019" name="Int. J. Syst. Evol. Microbiol.">
        <title>The Global Catalogue of Microorganisms (GCM) 10K type strain sequencing project: providing services to taxonomists for standard genome sequencing and annotation.</title>
        <authorList>
            <consortium name="The Broad Institute Genomics Platform"/>
            <consortium name="The Broad Institute Genome Sequencing Center for Infectious Disease"/>
            <person name="Wu L."/>
            <person name="Ma J."/>
        </authorList>
    </citation>
    <scope>NUCLEOTIDE SEQUENCE [LARGE SCALE GENOMIC DNA]</scope>
    <source>
        <strain evidence="15">CCUG 60559</strain>
    </source>
</reference>
<keyword evidence="8 10" id="KW-0460">Magnesium</keyword>
<dbReference type="InterPro" id="IPR027417">
    <property type="entry name" value="P-loop_NTPase"/>
</dbReference>
<dbReference type="HAMAP" id="MF_00185">
    <property type="entry name" value="IPP_trans"/>
    <property type="match status" value="1"/>
</dbReference>
<comment type="subunit">
    <text evidence="10">Monomer.</text>
</comment>
<evidence type="ECO:0000313" key="15">
    <source>
        <dbReference type="Proteomes" id="UP001596506"/>
    </source>
</evidence>
<feature type="region of interest" description="Interaction with substrate tRNA" evidence="10">
    <location>
        <begin position="173"/>
        <end position="177"/>
    </location>
</feature>
<keyword evidence="5 10" id="KW-0819">tRNA processing</keyword>
<dbReference type="GO" id="GO:0052381">
    <property type="term" value="F:tRNA dimethylallyltransferase activity"/>
    <property type="evidence" value="ECO:0007669"/>
    <property type="project" value="UniProtKB-EC"/>
</dbReference>
<evidence type="ECO:0000256" key="4">
    <source>
        <dbReference type="ARBA" id="ARBA00022679"/>
    </source>
</evidence>
<feature type="region of interest" description="Interaction with substrate tRNA" evidence="10">
    <location>
        <begin position="49"/>
        <end position="52"/>
    </location>
</feature>
<dbReference type="InterPro" id="IPR039657">
    <property type="entry name" value="Dimethylallyltransferase"/>
</dbReference>
<feature type="region of interest" description="Interaction with substrate tRNA" evidence="10">
    <location>
        <begin position="281"/>
        <end position="286"/>
    </location>
</feature>
<comment type="cofactor">
    <cofactor evidence="1 10">
        <name>Mg(2+)</name>
        <dbReference type="ChEBI" id="CHEBI:18420"/>
    </cofactor>
</comment>
<dbReference type="Pfam" id="PF01715">
    <property type="entry name" value="IPPT"/>
    <property type="match status" value="1"/>
</dbReference>
<evidence type="ECO:0000256" key="9">
    <source>
        <dbReference type="ARBA" id="ARBA00049563"/>
    </source>
</evidence>
<feature type="site" description="Interaction with substrate tRNA" evidence="10">
    <location>
        <position position="115"/>
    </location>
</feature>
<evidence type="ECO:0000256" key="6">
    <source>
        <dbReference type="ARBA" id="ARBA00022741"/>
    </source>
</evidence>
<proteinExistence type="inferred from homology"/>
<comment type="caution">
    <text evidence="10">Lacks conserved residue(s) required for the propagation of feature annotation.</text>
</comment>
<keyword evidence="4 10" id="KW-0808">Transferase</keyword>
<comment type="catalytic activity">
    <reaction evidence="9 10 11">
        <text>adenosine(37) in tRNA + dimethylallyl diphosphate = N(6)-dimethylallyladenosine(37) in tRNA + diphosphate</text>
        <dbReference type="Rhea" id="RHEA:26482"/>
        <dbReference type="Rhea" id="RHEA-COMP:10162"/>
        <dbReference type="Rhea" id="RHEA-COMP:10375"/>
        <dbReference type="ChEBI" id="CHEBI:33019"/>
        <dbReference type="ChEBI" id="CHEBI:57623"/>
        <dbReference type="ChEBI" id="CHEBI:74411"/>
        <dbReference type="ChEBI" id="CHEBI:74415"/>
        <dbReference type="EC" id="2.5.1.75"/>
    </reaction>
</comment>
<evidence type="ECO:0000256" key="12">
    <source>
        <dbReference type="RuleBase" id="RU003784"/>
    </source>
</evidence>
<evidence type="ECO:0000256" key="8">
    <source>
        <dbReference type="ARBA" id="ARBA00022842"/>
    </source>
</evidence>
<dbReference type="Proteomes" id="UP001596506">
    <property type="component" value="Unassembled WGS sequence"/>
</dbReference>
<dbReference type="EMBL" id="JBHTBD010000001">
    <property type="protein sequence ID" value="MFC7293758.1"/>
    <property type="molecule type" value="Genomic_DNA"/>
</dbReference>
<evidence type="ECO:0000256" key="3">
    <source>
        <dbReference type="ARBA" id="ARBA00005842"/>
    </source>
</evidence>
<sequence length="354" mass="39383">MPRTSNAPDTPDKQAGPPAIFLMGPTASGKTDLAMALCARLPCDIISVDSAMIYRGMDIGTAKPTADELARAPHRLIDICDPAEIYSAADFRRDALIEMDRISRAGRIPLLVGGTMMYFKALLHGMSGLPAASPGLRRTLEAEADSLGWKALHDELQAVDPVAAKLIHPNNRQRLLRALEVVRLTGRPISSFWEAKDNPSPLQDTGRGSIEDYTYFTQWQADETASLPYTVTQLAMAPPERRVLHERIHQRFINMLEAGFLDEVRALMARGDLHPDLPSMRCVGYRQAWSYLAGADDYDVFVSKGVAATRQLAKRQLTWLRKWSGLNWLNSEDGFIVDAALKKVRLRTTFSSEY</sequence>
<evidence type="ECO:0000256" key="7">
    <source>
        <dbReference type="ARBA" id="ARBA00022840"/>
    </source>
</evidence>
<comment type="similarity">
    <text evidence="3 10 13">Belongs to the IPP transferase family.</text>
</comment>
<dbReference type="PANTHER" id="PTHR11088:SF60">
    <property type="entry name" value="TRNA DIMETHYLALLYLTRANSFERASE"/>
    <property type="match status" value="1"/>
</dbReference>
<evidence type="ECO:0000256" key="13">
    <source>
        <dbReference type="RuleBase" id="RU003785"/>
    </source>
</evidence>
<dbReference type="RefSeq" id="WP_100687048.1">
    <property type="nucleotide sequence ID" value="NZ_JBHTBD010000001.1"/>
</dbReference>
<dbReference type="Gene3D" id="1.10.20.140">
    <property type="match status" value="1"/>
</dbReference>
<dbReference type="PANTHER" id="PTHR11088">
    <property type="entry name" value="TRNA DIMETHYLALLYLTRANSFERASE"/>
    <property type="match status" value="1"/>
</dbReference>
<evidence type="ECO:0000256" key="2">
    <source>
        <dbReference type="ARBA" id="ARBA00003213"/>
    </source>
</evidence>
<dbReference type="SUPFAM" id="SSF52540">
    <property type="entry name" value="P-loop containing nucleoside triphosphate hydrolases"/>
    <property type="match status" value="1"/>
</dbReference>
<evidence type="ECO:0000256" key="1">
    <source>
        <dbReference type="ARBA" id="ARBA00001946"/>
    </source>
</evidence>
<keyword evidence="6 10" id="KW-0547">Nucleotide-binding</keyword>
<accession>A0ABW2IS59</accession>
<comment type="function">
    <text evidence="2 10 12">Catalyzes the transfer of a dimethylallyl group onto the adenine at position 37 in tRNAs that read codons beginning with uridine, leading to the formation of N6-(dimethylallyl)adenosine (i(6)A).</text>
</comment>
<dbReference type="EC" id="2.5.1.75" evidence="10"/>
<evidence type="ECO:0000256" key="10">
    <source>
        <dbReference type="HAMAP-Rule" id="MF_00185"/>
    </source>
</evidence>
<dbReference type="NCBIfam" id="TIGR00174">
    <property type="entry name" value="miaA"/>
    <property type="match status" value="1"/>
</dbReference>
<dbReference type="InterPro" id="IPR018022">
    <property type="entry name" value="IPT"/>
</dbReference>
<keyword evidence="15" id="KW-1185">Reference proteome</keyword>
<feature type="binding site" evidence="10">
    <location>
        <begin position="24"/>
        <end position="31"/>
    </location>
    <ligand>
        <name>ATP</name>
        <dbReference type="ChEBI" id="CHEBI:30616"/>
    </ligand>
</feature>
<organism evidence="14 15">
    <name type="scientific">Marinobacter aromaticivorans</name>
    <dbReference type="NCBI Taxonomy" id="1494078"/>
    <lineage>
        <taxon>Bacteria</taxon>
        <taxon>Pseudomonadati</taxon>
        <taxon>Pseudomonadota</taxon>
        <taxon>Gammaproteobacteria</taxon>
        <taxon>Pseudomonadales</taxon>
        <taxon>Marinobacteraceae</taxon>
        <taxon>Marinobacter</taxon>
    </lineage>
</organism>
<feature type="site" description="Interaction with substrate tRNA" evidence="10">
    <location>
        <position position="137"/>
    </location>
</feature>
<protein>
    <recommendedName>
        <fullName evidence="10">tRNA dimethylallyltransferase</fullName>
        <ecNumber evidence="10">2.5.1.75</ecNumber>
    </recommendedName>
    <alternativeName>
        <fullName evidence="10">Dimethylallyl diphosphate:tRNA dimethylallyltransferase</fullName>
        <shortName evidence="10">DMAPP:tRNA dimethylallyltransferase</shortName>
        <shortName evidence="10">DMATase</shortName>
    </alternativeName>
    <alternativeName>
        <fullName evidence="10">Isopentenyl-diphosphate:tRNA isopentenyltransferase</fullName>
        <shortName evidence="10">IPP transferase</shortName>
        <shortName evidence="10">IPPT</shortName>
        <shortName evidence="10">IPTase</shortName>
    </alternativeName>
</protein>
<dbReference type="Gene3D" id="3.40.50.300">
    <property type="entry name" value="P-loop containing nucleotide triphosphate hydrolases"/>
    <property type="match status" value="1"/>
</dbReference>
<evidence type="ECO:0000256" key="5">
    <source>
        <dbReference type="ARBA" id="ARBA00022694"/>
    </source>
</evidence>
<evidence type="ECO:0000313" key="14">
    <source>
        <dbReference type="EMBL" id="MFC7293758.1"/>
    </source>
</evidence>